<feature type="coiled-coil region" evidence="6">
    <location>
        <begin position="159"/>
        <end position="186"/>
    </location>
</feature>
<dbReference type="Pfam" id="PF08592">
    <property type="entry name" value="Anthrone_oxy"/>
    <property type="match status" value="1"/>
</dbReference>
<evidence type="ECO:0000256" key="1">
    <source>
        <dbReference type="ARBA" id="ARBA00004141"/>
    </source>
</evidence>
<dbReference type="Proteomes" id="UP001283341">
    <property type="component" value="Unassembled WGS sequence"/>
</dbReference>
<keyword evidence="6" id="KW-0175">Coiled coil</keyword>
<comment type="caution">
    <text evidence="8">The sequence shown here is derived from an EMBL/GenBank/DDBJ whole genome shotgun (WGS) entry which is preliminary data.</text>
</comment>
<sequence length="218" mass="23342">MSTTYTSTGATATHQLTQASLIRLLQIGSPLLTALLSGLSLSTSTLLVPRLLESPSPLMLKQWHATFTQGRNTIVPLSGAAAAGFAFLAYTLRNAGSVGGSNKARAYLLSAALCVGIVPYTVVVMMPTNLKLMKKMEEMELYGTVNGKAKEVNVVVEGRDISERDVEEVLEEAAQLQRQQAREQERGAKQLVDHWATLNLGRTAFLAIAAVVGLSVSL</sequence>
<dbReference type="EMBL" id="JAUEDM010000001">
    <property type="protein sequence ID" value="KAK3328933.1"/>
    <property type="molecule type" value="Genomic_DNA"/>
</dbReference>
<comment type="similarity">
    <text evidence="5">Belongs to the anthrone oxygenase family.</text>
</comment>
<organism evidence="8 9">
    <name type="scientific">Apodospora peruviana</name>
    <dbReference type="NCBI Taxonomy" id="516989"/>
    <lineage>
        <taxon>Eukaryota</taxon>
        <taxon>Fungi</taxon>
        <taxon>Dikarya</taxon>
        <taxon>Ascomycota</taxon>
        <taxon>Pezizomycotina</taxon>
        <taxon>Sordariomycetes</taxon>
        <taxon>Sordariomycetidae</taxon>
        <taxon>Sordariales</taxon>
        <taxon>Lasiosphaeriaceae</taxon>
        <taxon>Apodospora</taxon>
    </lineage>
</organism>
<evidence type="ECO:0000256" key="7">
    <source>
        <dbReference type="SAM" id="Phobius"/>
    </source>
</evidence>
<reference evidence="8" key="2">
    <citation type="submission" date="2023-06" db="EMBL/GenBank/DDBJ databases">
        <authorList>
            <consortium name="Lawrence Berkeley National Laboratory"/>
            <person name="Haridas S."/>
            <person name="Hensen N."/>
            <person name="Bonometti L."/>
            <person name="Westerberg I."/>
            <person name="Brannstrom I.O."/>
            <person name="Guillou S."/>
            <person name="Cros-Aarteil S."/>
            <person name="Calhoun S."/>
            <person name="Kuo A."/>
            <person name="Mondo S."/>
            <person name="Pangilinan J."/>
            <person name="Riley R."/>
            <person name="Labutti K."/>
            <person name="Andreopoulos B."/>
            <person name="Lipzen A."/>
            <person name="Chen C."/>
            <person name="Yanf M."/>
            <person name="Daum C."/>
            <person name="Ng V."/>
            <person name="Clum A."/>
            <person name="Steindorff A."/>
            <person name="Ohm R."/>
            <person name="Martin F."/>
            <person name="Silar P."/>
            <person name="Natvig D."/>
            <person name="Lalanne C."/>
            <person name="Gautier V."/>
            <person name="Ament-Velasquez S.L."/>
            <person name="Kruys A."/>
            <person name="Hutchinson M.I."/>
            <person name="Powell A.J."/>
            <person name="Barry K."/>
            <person name="Miller A.N."/>
            <person name="Grigoriev I.V."/>
            <person name="Debuchy R."/>
            <person name="Gladieux P."/>
            <person name="Thoren M.H."/>
            <person name="Johannesson H."/>
        </authorList>
    </citation>
    <scope>NUCLEOTIDE SEQUENCE</scope>
    <source>
        <strain evidence="8">CBS 118394</strain>
    </source>
</reference>
<proteinExistence type="inferred from homology"/>
<name>A0AAE0IPF4_9PEZI</name>
<evidence type="ECO:0000313" key="8">
    <source>
        <dbReference type="EMBL" id="KAK3328933.1"/>
    </source>
</evidence>
<feature type="transmembrane region" description="Helical" evidence="7">
    <location>
        <begin position="31"/>
        <end position="52"/>
    </location>
</feature>
<comment type="subcellular location">
    <subcellularLocation>
        <location evidence="1">Membrane</location>
        <topology evidence="1">Multi-pass membrane protein</topology>
    </subcellularLocation>
</comment>
<keyword evidence="2 7" id="KW-0812">Transmembrane</keyword>
<gene>
    <name evidence="8" type="ORF">B0H66DRAFT_539769</name>
</gene>
<keyword evidence="3 7" id="KW-1133">Transmembrane helix</keyword>
<evidence type="ECO:0000256" key="3">
    <source>
        <dbReference type="ARBA" id="ARBA00022989"/>
    </source>
</evidence>
<feature type="transmembrane region" description="Helical" evidence="7">
    <location>
        <begin position="73"/>
        <end position="92"/>
    </location>
</feature>
<evidence type="ECO:0000256" key="2">
    <source>
        <dbReference type="ARBA" id="ARBA00022692"/>
    </source>
</evidence>
<evidence type="ECO:0000313" key="9">
    <source>
        <dbReference type="Proteomes" id="UP001283341"/>
    </source>
</evidence>
<dbReference type="PANTHER" id="PTHR35042:SF1">
    <property type="entry name" value="DUF1772-DOMAIN-CONTAINING PROTEIN"/>
    <property type="match status" value="1"/>
</dbReference>
<evidence type="ECO:0000256" key="4">
    <source>
        <dbReference type="ARBA" id="ARBA00023136"/>
    </source>
</evidence>
<feature type="transmembrane region" description="Helical" evidence="7">
    <location>
        <begin position="104"/>
        <end position="126"/>
    </location>
</feature>
<evidence type="ECO:0000256" key="6">
    <source>
        <dbReference type="SAM" id="Coils"/>
    </source>
</evidence>
<accession>A0AAE0IPF4</accession>
<reference evidence="8" key="1">
    <citation type="journal article" date="2023" name="Mol. Phylogenet. Evol.">
        <title>Genome-scale phylogeny and comparative genomics of the fungal order Sordariales.</title>
        <authorList>
            <person name="Hensen N."/>
            <person name="Bonometti L."/>
            <person name="Westerberg I."/>
            <person name="Brannstrom I.O."/>
            <person name="Guillou S."/>
            <person name="Cros-Aarteil S."/>
            <person name="Calhoun S."/>
            <person name="Haridas S."/>
            <person name="Kuo A."/>
            <person name="Mondo S."/>
            <person name="Pangilinan J."/>
            <person name="Riley R."/>
            <person name="LaButti K."/>
            <person name="Andreopoulos B."/>
            <person name="Lipzen A."/>
            <person name="Chen C."/>
            <person name="Yan M."/>
            <person name="Daum C."/>
            <person name="Ng V."/>
            <person name="Clum A."/>
            <person name="Steindorff A."/>
            <person name="Ohm R.A."/>
            <person name="Martin F."/>
            <person name="Silar P."/>
            <person name="Natvig D.O."/>
            <person name="Lalanne C."/>
            <person name="Gautier V."/>
            <person name="Ament-Velasquez S.L."/>
            <person name="Kruys A."/>
            <person name="Hutchinson M.I."/>
            <person name="Powell A.J."/>
            <person name="Barry K."/>
            <person name="Miller A.N."/>
            <person name="Grigoriev I.V."/>
            <person name="Debuchy R."/>
            <person name="Gladieux P."/>
            <person name="Hiltunen Thoren M."/>
            <person name="Johannesson H."/>
        </authorList>
    </citation>
    <scope>NUCLEOTIDE SEQUENCE</scope>
    <source>
        <strain evidence="8">CBS 118394</strain>
    </source>
</reference>
<dbReference type="GO" id="GO:0016020">
    <property type="term" value="C:membrane"/>
    <property type="evidence" value="ECO:0007669"/>
    <property type="project" value="UniProtKB-SubCell"/>
</dbReference>
<dbReference type="InterPro" id="IPR013901">
    <property type="entry name" value="Anthrone_oxy"/>
</dbReference>
<protein>
    <submittedName>
        <fullName evidence="8">Uncharacterized protein</fullName>
    </submittedName>
</protein>
<dbReference type="PANTHER" id="PTHR35042">
    <property type="entry name" value="ANTHRONE OXYGENASE ENCC"/>
    <property type="match status" value="1"/>
</dbReference>
<dbReference type="AlphaFoldDB" id="A0AAE0IPF4"/>
<evidence type="ECO:0000256" key="5">
    <source>
        <dbReference type="ARBA" id="ARBA00034313"/>
    </source>
</evidence>
<keyword evidence="9" id="KW-1185">Reference proteome</keyword>
<keyword evidence="4 7" id="KW-0472">Membrane</keyword>